<dbReference type="GO" id="GO:0016020">
    <property type="term" value="C:membrane"/>
    <property type="evidence" value="ECO:0007669"/>
    <property type="project" value="UniProtKB-SubCell"/>
</dbReference>
<evidence type="ECO:0000256" key="4">
    <source>
        <dbReference type="ARBA" id="ARBA00023136"/>
    </source>
</evidence>
<evidence type="ECO:0000313" key="6">
    <source>
        <dbReference type="EMBL" id="TKI88023.1"/>
    </source>
</evidence>
<sequence>IFEPNSIPAGVVVAALGAPYFLYLLTKTK</sequence>
<dbReference type="Proteomes" id="UP000305222">
    <property type="component" value="Unassembled WGS sequence"/>
</dbReference>
<organism evidence="6 7">
    <name type="scientific">Bacillus wiedmannii</name>
    <dbReference type="NCBI Taxonomy" id="1890302"/>
    <lineage>
        <taxon>Bacteria</taxon>
        <taxon>Bacillati</taxon>
        <taxon>Bacillota</taxon>
        <taxon>Bacilli</taxon>
        <taxon>Bacillales</taxon>
        <taxon>Bacillaceae</taxon>
        <taxon>Bacillus</taxon>
        <taxon>Bacillus cereus group</taxon>
    </lineage>
</organism>
<dbReference type="EMBL" id="SZON01002306">
    <property type="protein sequence ID" value="TKI88023.1"/>
    <property type="molecule type" value="Genomic_DNA"/>
</dbReference>
<keyword evidence="4 5" id="KW-0472">Membrane</keyword>
<dbReference type="SUPFAM" id="SSF81345">
    <property type="entry name" value="ABC transporter involved in vitamin B12 uptake, BtuC"/>
    <property type="match status" value="1"/>
</dbReference>
<comment type="subcellular location">
    <subcellularLocation>
        <location evidence="1">Membrane</location>
        <topology evidence="1">Multi-pass membrane protein</topology>
    </subcellularLocation>
</comment>
<gene>
    <name evidence="6" type="ORF">FC699_28805</name>
</gene>
<evidence type="ECO:0000256" key="1">
    <source>
        <dbReference type="ARBA" id="ARBA00004141"/>
    </source>
</evidence>
<keyword evidence="3 5" id="KW-1133">Transmembrane helix</keyword>
<accession>A0A4V5TT00</accession>
<evidence type="ECO:0000256" key="3">
    <source>
        <dbReference type="ARBA" id="ARBA00022989"/>
    </source>
</evidence>
<feature type="transmembrane region" description="Helical" evidence="5">
    <location>
        <begin position="6"/>
        <end position="25"/>
    </location>
</feature>
<evidence type="ECO:0000256" key="5">
    <source>
        <dbReference type="SAM" id="Phobius"/>
    </source>
</evidence>
<dbReference type="InterPro" id="IPR037294">
    <property type="entry name" value="ABC_BtuC-like"/>
</dbReference>
<dbReference type="AlphaFoldDB" id="A0A4V5TT00"/>
<comment type="caution">
    <text evidence="6">The sequence shown here is derived from an EMBL/GenBank/DDBJ whole genome shotgun (WGS) entry which is preliminary data.</text>
</comment>
<evidence type="ECO:0000256" key="2">
    <source>
        <dbReference type="ARBA" id="ARBA00022692"/>
    </source>
</evidence>
<evidence type="ECO:0000313" key="7">
    <source>
        <dbReference type="Proteomes" id="UP000305222"/>
    </source>
</evidence>
<proteinExistence type="predicted"/>
<reference evidence="6 7" key="1">
    <citation type="journal article" date="2019" name="Environ. Microbiol.">
        <title>An active ?-lactamase is a part of an orchestrated cell wall stress resistance network of Bacillus subtilis and related rhizosphere species.</title>
        <authorList>
            <person name="Bucher T."/>
            <person name="Keren-Paz A."/>
            <person name="Hausser J."/>
            <person name="Olender T."/>
            <person name="Cytryn E."/>
            <person name="Kolodkin-Gal I."/>
        </authorList>
    </citation>
    <scope>NUCLEOTIDE SEQUENCE [LARGE SCALE GENOMIC DNA]</scope>
    <source>
        <strain evidence="6 7">I5</strain>
    </source>
</reference>
<protein>
    <submittedName>
        <fullName evidence="6">Iron ABC transporter permease</fullName>
    </submittedName>
</protein>
<feature type="non-terminal residue" evidence="6">
    <location>
        <position position="1"/>
    </location>
</feature>
<keyword evidence="2 5" id="KW-0812">Transmembrane</keyword>
<name>A0A4V5TT00_9BACI</name>
<dbReference type="Gene3D" id="1.10.3470.10">
    <property type="entry name" value="ABC transporter involved in vitamin B12 uptake, BtuC"/>
    <property type="match status" value="1"/>
</dbReference>